<gene>
    <name evidence="1" type="ORF">NQ176_g4699</name>
</gene>
<protein>
    <submittedName>
        <fullName evidence="1">Uncharacterized protein</fullName>
    </submittedName>
</protein>
<dbReference type="Proteomes" id="UP001143910">
    <property type="component" value="Unassembled WGS sequence"/>
</dbReference>
<evidence type="ECO:0000313" key="2">
    <source>
        <dbReference type="Proteomes" id="UP001143910"/>
    </source>
</evidence>
<name>A0ACC1NC33_9HYPO</name>
<dbReference type="EMBL" id="JANJQO010000532">
    <property type="protein sequence ID" value="KAJ2976852.1"/>
    <property type="molecule type" value="Genomic_DNA"/>
</dbReference>
<proteinExistence type="predicted"/>
<accession>A0ACC1NC33</accession>
<keyword evidence="2" id="KW-1185">Reference proteome</keyword>
<sequence>MEKLEPHTQEVECRDIEDSSDHRHVGAAVELAHKSEEQGLSAWTPRMFRLYLVLCVAYLCGCLNGYDGSLMGGLNGMQSYQHYFGMKIAGSSTGLVFAMYNIGSVAAVFFTGPVNDYFGRRWGMFAGALIVIIGTCAQAPATNPSAASQRHAM</sequence>
<evidence type="ECO:0000313" key="1">
    <source>
        <dbReference type="EMBL" id="KAJ2976852.1"/>
    </source>
</evidence>
<organism evidence="1 2">
    <name type="scientific">Zarea fungicola</name>
    <dbReference type="NCBI Taxonomy" id="93591"/>
    <lineage>
        <taxon>Eukaryota</taxon>
        <taxon>Fungi</taxon>
        <taxon>Dikarya</taxon>
        <taxon>Ascomycota</taxon>
        <taxon>Pezizomycotina</taxon>
        <taxon>Sordariomycetes</taxon>
        <taxon>Hypocreomycetidae</taxon>
        <taxon>Hypocreales</taxon>
        <taxon>Cordycipitaceae</taxon>
        <taxon>Zarea</taxon>
    </lineage>
</organism>
<reference evidence="1" key="1">
    <citation type="submission" date="2022-08" db="EMBL/GenBank/DDBJ databases">
        <title>Genome Sequence of Lecanicillium fungicola.</title>
        <authorList>
            <person name="Buettner E."/>
        </authorList>
    </citation>
    <scope>NUCLEOTIDE SEQUENCE</scope>
    <source>
        <strain evidence="1">Babe33</strain>
    </source>
</reference>
<comment type="caution">
    <text evidence="1">The sequence shown here is derived from an EMBL/GenBank/DDBJ whole genome shotgun (WGS) entry which is preliminary data.</text>
</comment>